<evidence type="ECO:0000256" key="1">
    <source>
        <dbReference type="ARBA" id="ARBA00001971"/>
    </source>
</evidence>
<evidence type="ECO:0000256" key="3">
    <source>
        <dbReference type="ARBA" id="ARBA00022723"/>
    </source>
</evidence>
<dbReference type="PROSITE" id="PS00086">
    <property type="entry name" value="CYTOCHROME_P450"/>
    <property type="match status" value="1"/>
</dbReference>
<dbReference type="InterPro" id="IPR036396">
    <property type="entry name" value="Cyt_P450_sf"/>
</dbReference>
<name>W3XQB3_PESFW</name>
<dbReference type="GO" id="GO:0016705">
    <property type="term" value="F:oxidoreductase activity, acting on paired donors, with incorporation or reduction of molecular oxygen"/>
    <property type="evidence" value="ECO:0007669"/>
    <property type="project" value="InterPro"/>
</dbReference>
<dbReference type="PRINTS" id="PR00465">
    <property type="entry name" value="EP450IV"/>
</dbReference>
<dbReference type="CDD" id="cd11041">
    <property type="entry name" value="CYP503A1-like"/>
    <property type="match status" value="1"/>
</dbReference>
<protein>
    <submittedName>
        <fullName evidence="10">Uncharacterized protein</fullName>
    </submittedName>
</protein>
<dbReference type="GeneID" id="19266292"/>
<evidence type="ECO:0000256" key="5">
    <source>
        <dbReference type="ARBA" id="ARBA00023004"/>
    </source>
</evidence>
<organism evidence="10 11">
    <name type="scientific">Pestalotiopsis fici (strain W106-1 / CGMCC3.15140)</name>
    <dbReference type="NCBI Taxonomy" id="1229662"/>
    <lineage>
        <taxon>Eukaryota</taxon>
        <taxon>Fungi</taxon>
        <taxon>Dikarya</taxon>
        <taxon>Ascomycota</taxon>
        <taxon>Pezizomycotina</taxon>
        <taxon>Sordariomycetes</taxon>
        <taxon>Xylariomycetidae</taxon>
        <taxon>Amphisphaeriales</taxon>
        <taxon>Sporocadaceae</taxon>
        <taxon>Pestalotiopsis</taxon>
    </lineage>
</organism>
<dbReference type="eggNOG" id="KOG0156">
    <property type="taxonomic scope" value="Eukaryota"/>
</dbReference>
<evidence type="ECO:0000256" key="4">
    <source>
        <dbReference type="ARBA" id="ARBA00023002"/>
    </source>
</evidence>
<dbReference type="GO" id="GO:0004497">
    <property type="term" value="F:monooxygenase activity"/>
    <property type="evidence" value="ECO:0007669"/>
    <property type="project" value="UniProtKB-KW"/>
</dbReference>
<evidence type="ECO:0000256" key="6">
    <source>
        <dbReference type="ARBA" id="ARBA00023033"/>
    </source>
</evidence>
<feature type="binding site" description="axial binding residue" evidence="7">
    <location>
        <position position="457"/>
    </location>
    <ligand>
        <name>heme</name>
        <dbReference type="ChEBI" id="CHEBI:30413"/>
    </ligand>
    <ligandPart>
        <name>Fe</name>
        <dbReference type="ChEBI" id="CHEBI:18248"/>
    </ligandPart>
</feature>
<dbReference type="Proteomes" id="UP000030651">
    <property type="component" value="Unassembled WGS sequence"/>
</dbReference>
<evidence type="ECO:0000256" key="2">
    <source>
        <dbReference type="ARBA" id="ARBA00010617"/>
    </source>
</evidence>
<sequence length="513" mass="58021">MDFTQTAYQRLADKWPVVLVAVIALVAAGVVPHLLNALQISKIPIIGSELGSLDKRRQAYIHSARKLYNDGYHKFKDGIFQITTPRDTTVVVLSPKYLPELKKLPDHTVSMDGAVNETIEAKYTKIQSTVPIIPHTIKADLTPALTRLNALIANECRECLDINLPKCPDWTSINVHHKLLRIVAMVSGRMFIGPELSRTEEYLDAAINYTMEVMTAQRAVVRMNPWLRPFFASRLPEIKKLERRKKEAYDFLMPMIEARKQSFQDSKDDGPDDMLQWLIRNSPKFTDVHSQNLAEVQLGLSFAAIHTTVLVATNVFYSAAASPEFIPELREEIEGALAQNNGVFTSQALQAMTKLDSFLKETLRVYPATMASFQRKVLRTFTLSDGRVIPAGVTIEVPAVAISSDPEVFSNPEEFDPLRFHKMRQHAKETSNESGALNQFVSVSANSLNFGYGRHACPGRFFAANEIKMIFGQFIMKYDLKLPDGETKRYPNMEFAHMSIPDPKKEIMMRERR</sequence>
<dbReference type="OMA" id="IKMIMAN"/>
<dbReference type="KEGG" id="pfy:PFICI_01279"/>
<dbReference type="AlphaFoldDB" id="W3XQB3"/>
<evidence type="ECO:0000256" key="9">
    <source>
        <dbReference type="SAM" id="Phobius"/>
    </source>
</evidence>
<gene>
    <name evidence="10" type="ORF">PFICI_01279</name>
</gene>
<dbReference type="Pfam" id="PF00067">
    <property type="entry name" value="p450"/>
    <property type="match status" value="1"/>
</dbReference>
<dbReference type="HOGENOM" id="CLU_022195_0_0_1"/>
<dbReference type="InterPro" id="IPR002403">
    <property type="entry name" value="Cyt_P450_E_grp-IV"/>
</dbReference>
<keyword evidence="9" id="KW-1133">Transmembrane helix</keyword>
<keyword evidence="5 7" id="KW-0408">Iron</keyword>
<evidence type="ECO:0000313" key="10">
    <source>
        <dbReference type="EMBL" id="ETS87451.1"/>
    </source>
</evidence>
<dbReference type="InterPro" id="IPR017972">
    <property type="entry name" value="Cyt_P450_CS"/>
</dbReference>
<reference evidence="11" key="1">
    <citation type="journal article" date="2015" name="BMC Genomics">
        <title>Genomic and transcriptomic analysis of the endophytic fungus Pestalotiopsis fici reveals its lifestyle and high potential for synthesis of natural products.</title>
        <authorList>
            <person name="Wang X."/>
            <person name="Zhang X."/>
            <person name="Liu L."/>
            <person name="Xiang M."/>
            <person name="Wang W."/>
            <person name="Sun X."/>
            <person name="Che Y."/>
            <person name="Guo L."/>
            <person name="Liu G."/>
            <person name="Guo L."/>
            <person name="Wang C."/>
            <person name="Yin W.B."/>
            <person name="Stadler M."/>
            <person name="Zhang X."/>
            <person name="Liu X."/>
        </authorList>
    </citation>
    <scope>NUCLEOTIDE SEQUENCE [LARGE SCALE GENOMIC DNA]</scope>
    <source>
        <strain evidence="11">W106-1 / CGMCC3.15140</strain>
    </source>
</reference>
<keyword evidence="9" id="KW-0472">Membrane</keyword>
<evidence type="ECO:0000256" key="8">
    <source>
        <dbReference type="RuleBase" id="RU000461"/>
    </source>
</evidence>
<dbReference type="GO" id="GO:0005506">
    <property type="term" value="F:iron ion binding"/>
    <property type="evidence" value="ECO:0007669"/>
    <property type="project" value="InterPro"/>
</dbReference>
<dbReference type="PANTHER" id="PTHR46206:SF7">
    <property type="entry name" value="P450, PUTATIVE (EUROFUNG)-RELATED"/>
    <property type="match status" value="1"/>
</dbReference>
<dbReference type="GO" id="GO:0020037">
    <property type="term" value="F:heme binding"/>
    <property type="evidence" value="ECO:0007669"/>
    <property type="project" value="InterPro"/>
</dbReference>
<dbReference type="RefSeq" id="XP_007828051.1">
    <property type="nucleotide sequence ID" value="XM_007829860.1"/>
</dbReference>
<dbReference type="SUPFAM" id="SSF48264">
    <property type="entry name" value="Cytochrome P450"/>
    <property type="match status" value="1"/>
</dbReference>
<evidence type="ECO:0000313" key="11">
    <source>
        <dbReference type="Proteomes" id="UP000030651"/>
    </source>
</evidence>
<evidence type="ECO:0000256" key="7">
    <source>
        <dbReference type="PIRSR" id="PIRSR602403-1"/>
    </source>
</evidence>
<proteinExistence type="inferred from homology"/>
<keyword evidence="11" id="KW-1185">Reference proteome</keyword>
<dbReference type="PANTHER" id="PTHR46206">
    <property type="entry name" value="CYTOCHROME P450"/>
    <property type="match status" value="1"/>
</dbReference>
<dbReference type="InterPro" id="IPR001128">
    <property type="entry name" value="Cyt_P450"/>
</dbReference>
<keyword evidence="6 8" id="KW-0503">Monooxygenase</keyword>
<feature type="transmembrane region" description="Helical" evidence="9">
    <location>
        <begin position="15"/>
        <end position="35"/>
    </location>
</feature>
<dbReference type="InParanoid" id="W3XQB3"/>
<keyword evidence="3 7" id="KW-0479">Metal-binding</keyword>
<keyword evidence="7 8" id="KW-0349">Heme</keyword>
<accession>W3XQB3</accession>
<keyword evidence="4 8" id="KW-0560">Oxidoreductase</keyword>
<dbReference type="Gene3D" id="1.10.630.10">
    <property type="entry name" value="Cytochrome P450"/>
    <property type="match status" value="1"/>
</dbReference>
<comment type="similarity">
    <text evidence="2 8">Belongs to the cytochrome P450 family.</text>
</comment>
<dbReference type="EMBL" id="KI912109">
    <property type="protein sequence ID" value="ETS87451.1"/>
    <property type="molecule type" value="Genomic_DNA"/>
</dbReference>
<dbReference type="PRINTS" id="PR00385">
    <property type="entry name" value="P450"/>
</dbReference>
<dbReference type="OrthoDB" id="1844152at2759"/>
<keyword evidence="9" id="KW-0812">Transmembrane</keyword>
<comment type="cofactor">
    <cofactor evidence="1 7">
        <name>heme</name>
        <dbReference type="ChEBI" id="CHEBI:30413"/>
    </cofactor>
</comment>